<dbReference type="EMBL" id="KV427706">
    <property type="protein sequence ID" value="KZS99910.1"/>
    <property type="molecule type" value="Genomic_DNA"/>
</dbReference>
<dbReference type="SUPFAM" id="SSF57850">
    <property type="entry name" value="RING/U-box"/>
    <property type="match status" value="1"/>
</dbReference>
<dbReference type="RefSeq" id="XP_040757651.1">
    <property type="nucleotide sequence ID" value="XM_040907427.1"/>
</dbReference>
<proteinExistence type="predicted"/>
<dbReference type="InterPro" id="IPR013083">
    <property type="entry name" value="Znf_RING/FYVE/PHD"/>
</dbReference>
<gene>
    <name evidence="1" type="ORF">LAESUDRAFT_718437</name>
</gene>
<evidence type="ECO:0000313" key="2">
    <source>
        <dbReference type="Proteomes" id="UP000076871"/>
    </source>
</evidence>
<dbReference type="AlphaFoldDB" id="A0A165AYS8"/>
<evidence type="ECO:0000313" key="1">
    <source>
        <dbReference type="EMBL" id="KZS99910.1"/>
    </source>
</evidence>
<dbReference type="Proteomes" id="UP000076871">
    <property type="component" value="Unassembled WGS sequence"/>
</dbReference>
<dbReference type="Gene3D" id="3.30.40.10">
    <property type="entry name" value="Zinc/RING finger domain, C3HC4 (zinc finger)"/>
    <property type="match status" value="1"/>
</dbReference>
<sequence length="177" mass="20714">MANPFLPGTSVKCYFSSYLLTKAEVEEQDHRHDEESRLITHGRLLLKERIQVSKGYPERPPGHVFCHHCLTQHLYNSNVETEPTCPECTSVVDIQSMKDPMIAVEIMRLCTLADSRYILNECHKLLLKQCDMNTQLLNDLEHEIEDGKGWKKAAEHGRDEMYKLTEKYREQRLQLQR</sequence>
<protein>
    <submittedName>
        <fullName evidence="1">Uncharacterized protein</fullName>
    </submittedName>
</protein>
<dbReference type="GeneID" id="63824456"/>
<name>A0A165AYS8_9APHY</name>
<keyword evidence="2" id="KW-1185">Reference proteome</keyword>
<dbReference type="InParanoid" id="A0A165AYS8"/>
<reference evidence="1 2" key="1">
    <citation type="journal article" date="2016" name="Mol. Biol. Evol.">
        <title>Comparative Genomics of Early-Diverging Mushroom-Forming Fungi Provides Insights into the Origins of Lignocellulose Decay Capabilities.</title>
        <authorList>
            <person name="Nagy L.G."/>
            <person name="Riley R."/>
            <person name="Tritt A."/>
            <person name="Adam C."/>
            <person name="Daum C."/>
            <person name="Floudas D."/>
            <person name="Sun H."/>
            <person name="Yadav J.S."/>
            <person name="Pangilinan J."/>
            <person name="Larsson K.H."/>
            <person name="Matsuura K."/>
            <person name="Barry K."/>
            <person name="Labutti K."/>
            <person name="Kuo R."/>
            <person name="Ohm R.A."/>
            <person name="Bhattacharya S.S."/>
            <person name="Shirouzu T."/>
            <person name="Yoshinaga Y."/>
            <person name="Martin F.M."/>
            <person name="Grigoriev I.V."/>
            <person name="Hibbett D.S."/>
        </authorList>
    </citation>
    <scope>NUCLEOTIDE SEQUENCE [LARGE SCALE GENOMIC DNA]</scope>
    <source>
        <strain evidence="1 2">93-53</strain>
    </source>
</reference>
<accession>A0A165AYS8</accession>
<organism evidence="1 2">
    <name type="scientific">Laetiporus sulphureus 93-53</name>
    <dbReference type="NCBI Taxonomy" id="1314785"/>
    <lineage>
        <taxon>Eukaryota</taxon>
        <taxon>Fungi</taxon>
        <taxon>Dikarya</taxon>
        <taxon>Basidiomycota</taxon>
        <taxon>Agaricomycotina</taxon>
        <taxon>Agaricomycetes</taxon>
        <taxon>Polyporales</taxon>
        <taxon>Laetiporus</taxon>
    </lineage>
</organism>